<dbReference type="PANTHER" id="PTHR43603">
    <property type="entry name" value="COBW DOMAIN-CONTAINING PROTEIN DDB_G0274527"/>
    <property type="match status" value="1"/>
</dbReference>
<dbReference type="Pfam" id="PF07683">
    <property type="entry name" value="CobW_C"/>
    <property type="match status" value="1"/>
</dbReference>
<keyword evidence="3" id="KW-0143">Chaperone</keyword>
<dbReference type="EMBL" id="JALJOU010000018">
    <property type="protein sequence ID" value="KAK9838484.1"/>
    <property type="molecule type" value="Genomic_DNA"/>
</dbReference>
<dbReference type="InterPro" id="IPR011629">
    <property type="entry name" value="CobW-like_C"/>
</dbReference>
<evidence type="ECO:0000256" key="6">
    <source>
        <dbReference type="SAM" id="MobiDB-lite"/>
    </source>
</evidence>
<dbReference type="AlphaFoldDB" id="A0AAW1RX22"/>
<dbReference type="InterPro" id="IPR027417">
    <property type="entry name" value="P-loop_NTPase"/>
</dbReference>
<dbReference type="GO" id="GO:0000166">
    <property type="term" value="F:nucleotide binding"/>
    <property type="evidence" value="ECO:0007669"/>
    <property type="project" value="UniProtKB-KW"/>
</dbReference>
<dbReference type="CDD" id="cd03112">
    <property type="entry name" value="CobW-like"/>
    <property type="match status" value="1"/>
</dbReference>
<dbReference type="Pfam" id="PF02492">
    <property type="entry name" value="cobW"/>
    <property type="match status" value="1"/>
</dbReference>
<dbReference type="InterPro" id="IPR051927">
    <property type="entry name" value="Zn_Chap_cDPG_Synth"/>
</dbReference>
<dbReference type="SMART" id="SM00833">
    <property type="entry name" value="CobW_C"/>
    <property type="match status" value="1"/>
</dbReference>
<comment type="similarity">
    <text evidence="4">Belongs to the SIMIBI class G3E GTPase family. ZNG1 subfamily.</text>
</comment>
<evidence type="ECO:0000256" key="4">
    <source>
        <dbReference type="ARBA" id="ARBA00034320"/>
    </source>
</evidence>
<sequence>MRNAGDLRVAVIVNDVAAVNIDAAFVESRVRREDGGELVALANGCVCCSLREDLTRAVLRLAAERRFDHLLIEATGISEPMPVAAALSGGAATAAGPYVLDTLATVVDAPRFLADVAEARALGEDDLGDGEGDGRTLADLLVEQVEFADVVLVNKVDRLAPGELPRLLATLSALNPGATLLPTEHGQVAPSELVGARRFDAEAAAERPGWLREINESAEARAGGASAGGPGHMHGHSGRQAEAQKYGVSTFVYHARRPFHPGRLVAALEQPWPGVLRSKGFFWLATRHNVAGLWQSAGGAWRGDPGAAWAAATGERADGADEAGWHPRWGDRAQELAWIGVDMNEPALRAMLDDALLTEEETAAGPHVWAALDDPLPPWEIEDDAGE</sequence>
<feature type="region of interest" description="Disordered" evidence="6">
    <location>
        <begin position="220"/>
        <end position="241"/>
    </location>
</feature>
<evidence type="ECO:0000313" key="9">
    <source>
        <dbReference type="Proteomes" id="UP001445335"/>
    </source>
</evidence>
<evidence type="ECO:0000256" key="1">
    <source>
        <dbReference type="ARBA" id="ARBA00022741"/>
    </source>
</evidence>
<evidence type="ECO:0000256" key="3">
    <source>
        <dbReference type="ARBA" id="ARBA00023186"/>
    </source>
</evidence>
<protein>
    <recommendedName>
        <fullName evidence="7">CobW C-terminal domain-containing protein</fullName>
    </recommendedName>
</protein>
<keyword evidence="2" id="KW-0378">Hydrolase</keyword>
<accession>A0AAW1RX22</accession>
<evidence type="ECO:0000256" key="2">
    <source>
        <dbReference type="ARBA" id="ARBA00022801"/>
    </source>
</evidence>
<reference evidence="8 9" key="1">
    <citation type="journal article" date="2024" name="Nat. Commun.">
        <title>Phylogenomics reveals the evolutionary origins of lichenization in chlorophyte algae.</title>
        <authorList>
            <person name="Puginier C."/>
            <person name="Libourel C."/>
            <person name="Otte J."/>
            <person name="Skaloud P."/>
            <person name="Haon M."/>
            <person name="Grisel S."/>
            <person name="Petersen M."/>
            <person name="Berrin J.G."/>
            <person name="Delaux P.M."/>
            <person name="Dal Grande F."/>
            <person name="Keller J."/>
        </authorList>
    </citation>
    <scope>NUCLEOTIDE SEQUENCE [LARGE SCALE GENOMIC DNA]</scope>
    <source>
        <strain evidence="8 9">SAG 245.80</strain>
    </source>
</reference>
<dbReference type="Gene3D" id="3.40.50.300">
    <property type="entry name" value="P-loop containing nucleotide triphosphate hydrolases"/>
    <property type="match status" value="1"/>
</dbReference>
<evidence type="ECO:0000256" key="5">
    <source>
        <dbReference type="ARBA" id="ARBA00049117"/>
    </source>
</evidence>
<dbReference type="InterPro" id="IPR003495">
    <property type="entry name" value="CobW/HypB/UreG_nucleotide-bd"/>
</dbReference>
<organism evidence="8 9">
    <name type="scientific">Elliptochloris bilobata</name>
    <dbReference type="NCBI Taxonomy" id="381761"/>
    <lineage>
        <taxon>Eukaryota</taxon>
        <taxon>Viridiplantae</taxon>
        <taxon>Chlorophyta</taxon>
        <taxon>core chlorophytes</taxon>
        <taxon>Trebouxiophyceae</taxon>
        <taxon>Trebouxiophyceae incertae sedis</taxon>
        <taxon>Elliptochloris clade</taxon>
        <taxon>Elliptochloris</taxon>
    </lineage>
</organism>
<keyword evidence="1" id="KW-0547">Nucleotide-binding</keyword>
<comment type="caution">
    <text evidence="8">The sequence shown here is derived from an EMBL/GenBank/DDBJ whole genome shotgun (WGS) entry which is preliminary data.</text>
</comment>
<name>A0AAW1RX22_9CHLO</name>
<evidence type="ECO:0000313" key="8">
    <source>
        <dbReference type="EMBL" id="KAK9838484.1"/>
    </source>
</evidence>
<dbReference type="InterPro" id="IPR036627">
    <property type="entry name" value="CobW-likC_sf"/>
</dbReference>
<proteinExistence type="inferred from homology"/>
<feature type="domain" description="CobW C-terminal" evidence="7">
    <location>
        <begin position="248"/>
        <end position="356"/>
    </location>
</feature>
<dbReference type="Proteomes" id="UP001445335">
    <property type="component" value="Unassembled WGS sequence"/>
</dbReference>
<evidence type="ECO:0000259" key="7">
    <source>
        <dbReference type="SMART" id="SM00833"/>
    </source>
</evidence>
<dbReference type="GO" id="GO:0016787">
    <property type="term" value="F:hydrolase activity"/>
    <property type="evidence" value="ECO:0007669"/>
    <property type="project" value="UniProtKB-KW"/>
</dbReference>
<dbReference type="SUPFAM" id="SSF52540">
    <property type="entry name" value="P-loop containing nucleoside triphosphate hydrolases"/>
    <property type="match status" value="1"/>
</dbReference>
<comment type="catalytic activity">
    <reaction evidence="5">
        <text>GTP + H2O = GDP + phosphate + H(+)</text>
        <dbReference type="Rhea" id="RHEA:19669"/>
        <dbReference type="ChEBI" id="CHEBI:15377"/>
        <dbReference type="ChEBI" id="CHEBI:15378"/>
        <dbReference type="ChEBI" id="CHEBI:37565"/>
        <dbReference type="ChEBI" id="CHEBI:43474"/>
        <dbReference type="ChEBI" id="CHEBI:58189"/>
    </reaction>
    <physiologicalReaction direction="left-to-right" evidence="5">
        <dbReference type="Rhea" id="RHEA:19670"/>
    </physiologicalReaction>
</comment>
<dbReference type="PANTHER" id="PTHR43603:SF1">
    <property type="entry name" value="ZINC-REGULATED GTPASE METALLOPROTEIN ACTIVATOR 1"/>
    <property type="match status" value="1"/>
</dbReference>
<keyword evidence="9" id="KW-1185">Reference proteome</keyword>
<dbReference type="Gene3D" id="3.30.1220.10">
    <property type="entry name" value="CobW-like, C-terminal domain"/>
    <property type="match status" value="1"/>
</dbReference>
<gene>
    <name evidence="8" type="ORF">WJX81_002375</name>
</gene>